<dbReference type="SMART" id="SM00717">
    <property type="entry name" value="SANT"/>
    <property type="match status" value="1"/>
</dbReference>
<name>A0A2G5B1Z0_COERN</name>
<evidence type="ECO:0000256" key="4">
    <source>
        <dbReference type="ARBA" id="ARBA00023242"/>
    </source>
</evidence>
<dbReference type="GO" id="GO:0000978">
    <property type="term" value="F:RNA polymerase II cis-regulatory region sequence-specific DNA binding"/>
    <property type="evidence" value="ECO:0007669"/>
    <property type="project" value="TreeGrafter"/>
</dbReference>
<sequence length="57" mass="6604">RRVMWTAEEDEALLTAVALYHPGHWIVISRYVGTRTSTQCAYRWKSLCIPQSVKRAP</sequence>
<gene>
    <name evidence="8" type="ORF">COEREDRAFT_35122</name>
</gene>
<dbReference type="EMBL" id="KZ303550">
    <property type="protein sequence ID" value="PIA13040.1"/>
    <property type="molecule type" value="Genomic_DNA"/>
</dbReference>
<dbReference type="GO" id="GO:0019185">
    <property type="term" value="C:snRNA-activating protein complex"/>
    <property type="evidence" value="ECO:0007669"/>
    <property type="project" value="TreeGrafter"/>
</dbReference>
<feature type="domain" description="SANT" evidence="6">
    <location>
        <begin position="1"/>
        <end position="49"/>
    </location>
</feature>
<keyword evidence="4" id="KW-0539">Nucleus</keyword>
<evidence type="ECO:0000259" key="7">
    <source>
        <dbReference type="PROSITE" id="PS51294"/>
    </source>
</evidence>
<dbReference type="STRING" id="763665.A0A2G5B1Z0"/>
<dbReference type="AlphaFoldDB" id="A0A2G5B1Z0"/>
<keyword evidence="1" id="KW-0805">Transcription regulation</keyword>
<evidence type="ECO:0000313" key="9">
    <source>
        <dbReference type="Proteomes" id="UP000242474"/>
    </source>
</evidence>
<dbReference type="Gene3D" id="1.10.10.60">
    <property type="entry name" value="Homeodomain-like"/>
    <property type="match status" value="1"/>
</dbReference>
<dbReference type="InterPro" id="IPR017884">
    <property type="entry name" value="SANT_dom"/>
</dbReference>
<evidence type="ECO:0000313" key="8">
    <source>
        <dbReference type="EMBL" id="PIA13040.1"/>
    </source>
</evidence>
<dbReference type="InterPro" id="IPR017930">
    <property type="entry name" value="Myb_dom"/>
</dbReference>
<dbReference type="GO" id="GO:0001006">
    <property type="term" value="F:RNA polymerase III type 3 promoter sequence-specific DNA binding"/>
    <property type="evidence" value="ECO:0007669"/>
    <property type="project" value="TreeGrafter"/>
</dbReference>
<keyword evidence="3" id="KW-0804">Transcription</keyword>
<dbReference type="SUPFAM" id="SSF46689">
    <property type="entry name" value="Homeodomain-like"/>
    <property type="match status" value="1"/>
</dbReference>
<dbReference type="PANTHER" id="PTHR46621:SF1">
    <property type="entry name" value="SNRNA-ACTIVATING PROTEIN COMPLEX SUBUNIT 4"/>
    <property type="match status" value="1"/>
</dbReference>
<dbReference type="PROSITE" id="PS51293">
    <property type="entry name" value="SANT"/>
    <property type="match status" value="1"/>
</dbReference>
<dbReference type="CDD" id="cd00167">
    <property type="entry name" value="SANT"/>
    <property type="match status" value="1"/>
</dbReference>
<dbReference type="PROSITE" id="PS51294">
    <property type="entry name" value="HTH_MYB"/>
    <property type="match status" value="1"/>
</dbReference>
<dbReference type="GO" id="GO:0042796">
    <property type="term" value="P:snRNA transcription by RNA polymerase III"/>
    <property type="evidence" value="ECO:0007669"/>
    <property type="project" value="TreeGrafter"/>
</dbReference>
<feature type="non-terminal residue" evidence="8">
    <location>
        <position position="1"/>
    </location>
</feature>
<dbReference type="Pfam" id="PF00249">
    <property type="entry name" value="Myb_DNA-binding"/>
    <property type="match status" value="1"/>
</dbReference>
<dbReference type="PANTHER" id="PTHR46621">
    <property type="entry name" value="SNRNA-ACTIVATING PROTEIN COMPLEX SUBUNIT 4"/>
    <property type="match status" value="1"/>
</dbReference>
<feature type="domain" description="HTH myb-type" evidence="7">
    <location>
        <begin position="1"/>
        <end position="52"/>
    </location>
</feature>
<reference evidence="8 9" key="1">
    <citation type="journal article" date="2015" name="Genome Biol. Evol.">
        <title>Phylogenomic analyses indicate that early fungi evolved digesting cell walls of algal ancestors of land plants.</title>
        <authorList>
            <person name="Chang Y."/>
            <person name="Wang S."/>
            <person name="Sekimoto S."/>
            <person name="Aerts A.L."/>
            <person name="Choi C."/>
            <person name="Clum A."/>
            <person name="LaButti K.M."/>
            <person name="Lindquist E.A."/>
            <person name="Yee Ngan C."/>
            <person name="Ohm R.A."/>
            <person name="Salamov A.A."/>
            <person name="Grigoriev I.V."/>
            <person name="Spatafora J.W."/>
            <person name="Berbee M.L."/>
        </authorList>
    </citation>
    <scope>NUCLEOTIDE SEQUENCE [LARGE SCALE GENOMIC DNA]</scope>
    <source>
        <strain evidence="8 9">NRRL 1564</strain>
    </source>
</reference>
<dbReference type="InterPro" id="IPR009057">
    <property type="entry name" value="Homeodomain-like_sf"/>
</dbReference>
<evidence type="ECO:0000259" key="5">
    <source>
        <dbReference type="PROSITE" id="PS50090"/>
    </source>
</evidence>
<evidence type="ECO:0000256" key="2">
    <source>
        <dbReference type="ARBA" id="ARBA00023125"/>
    </source>
</evidence>
<dbReference type="GO" id="GO:0042795">
    <property type="term" value="P:snRNA transcription by RNA polymerase II"/>
    <property type="evidence" value="ECO:0007669"/>
    <property type="project" value="TreeGrafter"/>
</dbReference>
<dbReference type="Proteomes" id="UP000242474">
    <property type="component" value="Unassembled WGS sequence"/>
</dbReference>
<feature type="non-terminal residue" evidence="8">
    <location>
        <position position="57"/>
    </location>
</feature>
<dbReference type="InterPro" id="IPR001005">
    <property type="entry name" value="SANT/Myb"/>
</dbReference>
<dbReference type="InterPro" id="IPR051575">
    <property type="entry name" value="Myb-like_DNA-bd"/>
</dbReference>
<evidence type="ECO:0000256" key="3">
    <source>
        <dbReference type="ARBA" id="ARBA00023163"/>
    </source>
</evidence>
<keyword evidence="2" id="KW-0238">DNA-binding</keyword>
<protein>
    <submittedName>
        <fullName evidence="8">Uncharacterized protein</fullName>
    </submittedName>
</protein>
<keyword evidence="9" id="KW-1185">Reference proteome</keyword>
<accession>A0A2G5B1Z0</accession>
<organism evidence="8 9">
    <name type="scientific">Coemansia reversa (strain ATCC 12441 / NRRL 1564)</name>
    <dbReference type="NCBI Taxonomy" id="763665"/>
    <lineage>
        <taxon>Eukaryota</taxon>
        <taxon>Fungi</taxon>
        <taxon>Fungi incertae sedis</taxon>
        <taxon>Zoopagomycota</taxon>
        <taxon>Kickxellomycotina</taxon>
        <taxon>Kickxellomycetes</taxon>
        <taxon>Kickxellales</taxon>
        <taxon>Kickxellaceae</taxon>
        <taxon>Coemansia</taxon>
    </lineage>
</organism>
<feature type="domain" description="Myb-like" evidence="5">
    <location>
        <begin position="1"/>
        <end position="48"/>
    </location>
</feature>
<evidence type="ECO:0000256" key="1">
    <source>
        <dbReference type="ARBA" id="ARBA00023015"/>
    </source>
</evidence>
<dbReference type="OrthoDB" id="2143914at2759"/>
<evidence type="ECO:0000259" key="6">
    <source>
        <dbReference type="PROSITE" id="PS51293"/>
    </source>
</evidence>
<dbReference type="PROSITE" id="PS50090">
    <property type="entry name" value="MYB_LIKE"/>
    <property type="match status" value="1"/>
</dbReference>
<proteinExistence type="predicted"/>